<dbReference type="InterPro" id="IPR057601">
    <property type="entry name" value="Oar-like_b-barrel"/>
</dbReference>
<dbReference type="GO" id="GO:0009279">
    <property type="term" value="C:cell outer membrane"/>
    <property type="evidence" value="ECO:0007669"/>
    <property type="project" value="UniProtKB-SubCell"/>
</dbReference>
<dbReference type="Pfam" id="PF25183">
    <property type="entry name" value="OMP_b-brl_4"/>
    <property type="match status" value="1"/>
</dbReference>
<dbReference type="PANTHER" id="PTHR30069:SF46">
    <property type="entry name" value="OAR PROTEIN"/>
    <property type="match status" value="1"/>
</dbReference>
<dbReference type="GO" id="GO:0015344">
    <property type="term" value="F:siderophore uptake transmembrane transporter activity"/>
    <property type="evidence" value="ECO:0007669"/>
    <property type="project" value="TreeGrafter"/>
</dbReference>
<evidence type="ECO:0000313" key="9">
    <source>
        <dbReference type="EMBL" id="MYN03414.1"/>
    </source>
</evidence>
<keyword evidence="7" id="KW-0732">Signal</keyword>
<evidence type="ECO:0000256" key="1">
    <source>
        <dbReference type="ARBA" id="ARBA00004571"/>
    </source>
</evidence>
<dbReference type="Pfam" id="PF13620">
    <property type="entry name" value="CarboxypepD_reg"/>
    <property type="match status" value="1"/>
</dbReference>
<evidence type="ECO:0000256" key="6">
    <source>
        <dbReference type="ARBA" id="ARBA00023237"/>
    </source>
</evidence>
<dbReference type="InterPro" id="IPR013784">
    <property type="entry name" value="Carb-bd-like_fold"/>
</dbReference>
<organism evidence="9 10">
    <name type="scientific">Pseudoduganella guangdongensis</name>
    <dbReference type="NCBI Taxonomy" id="2692179"/>
    <lineage>
        <taxon>Bacteria</taxon>
        <taxon>Pseudomonadati</taxon>
        <taxon>Pseudomonadota</taxon>
        <taxon>Betaproteobacteria</taxon>
        <taxon>Burkholderiales</taxon>
        <taxon>Oxalobacteraceae</taxon>
        <taxon>Telluria group</taxon>
        <taxon>Pseudoduganella</taxon>
    </lineage>
</organism>
<feature type="chain" id="PRO_5027067903" evidence="7">
    <location>
        <begin position="28"/>
        <end position="1147"/>
    </location>
</feature>
<keyword evidence="3" id="KW-1134">Transmembrane beta strand</keyword>
<keyword evidence="5" id="KW-0472">Membrane</keyword>
<dbReference type="PANTHER" id="PTHR30069">
    <property type="entry name" value="TONB-DEPENDENT OUTER MEMBRANE RECEPTOR"/>
    <property type="match status" value="1"/>
</dbReference>
<dbReference type="SUPFAM" id="SSF49452">
    <property type="entry name" value="Starch-binding domain-like"/>
    <property type="match status" value="1"/>
</dbReference>
<keyword evidence="10" id="KW-1185">Reference proteome</keyword>
<keyword evidence="4" id="KW-0812">Transmembrane</keyword>
<dbReference type="Proteomes" id="UP000448575">
    <property type="component" value="Unassembled WGS sequence"/>
</dbReference>
<dbReference type="AlphaFoldDB" id="A0A6N9HIM2"/>
<evidence type="ECO:0000313" key="10">
    <source>
        <dbReference type="Proteomes" id="UP000448575"/>
    </source>
</evidence>
<proteinExistence type="predicted"/>
<feature type="signal peptide" evidence="7">
    <location>
        <begin position="1"/>
        <end position="27"/>
    </location>
</feature>
<sequence length="1147" mass="123022">MMNHKRLRLTQIALSLSIALAAAPALAQNTTSAIGGRISASDGKPAAGATVHVVHVESGSVSTVTTDAEGRYVARGLRAGGPYTITITKNGISEKRENVFVEVAETAAVDATIGQAMQTVTIAGSSAARSEKFARTTMGSGSSISSAELAIQGSIQRNLQDYARIDPRVSQTDKERGELSIAGQNSRFNSMTIDGVAVNDTFGLEANGSPMSKQPISIEAIQSVQVNVANYDVTQKGYTGGNINAVTKSGTNAVKGSLYYVFQNEKMIGDRFNPTNGTYVEPAKVRNTTKGATIGAPLIKDKLFIFANYEKTESPSKNTMPSGPIGSGLTNVGVTAEQLGQAVAAAKAYGIDAGTVGETGGKLLDVTDKLVKLDWNINDDHRAMVRWSKTEEANPFFPGSGTSSLSLSSYWYNQVKSLETKVAQLTSDWTSTFSTEIKFSDRDYASVPALNSVLPSIRLNFGGPLPGSAASGVSTNERGVLFGTEASRHRNVLGTRTKDVYVGANWSLGAHELKFGGDMNSNKVMNAFLQNVNGAYTFGCLANVKYDFLNGGTMACDSRTESNENFAKAVLENFAKGRPSTYTVQAALPGHTLDEAVANFTAKDYGLFVQDTWSVNDRLTVTGGVRVDYMDIGERPSYNAALAAAPGPIVDGRATGGFGLNNTHTFDGQKLWQPRLGFNYKLPGVSDRPTQLRGGVGLFQGSALGVWMGNPFQNSGVATRTLTCSNSSNPACPSGIFQADPTKQVTSLPGAVPAQAVDLLAGGLKQPSVWKANLAFDTELPWYGVIFSAELLKIKTNQMAYYRNENLGAPTRLGTDGRDLYWTSQGYNTNCFNASTGAAINTGTGCAGLRNRAGSNNSFLTVFNAVNTKEGYSKLATMSLSRPLIGGFGWSLSYTYTDSKEVSPLTASTSGTNWFARSVFNPNEEVLANSSYLVKDRIAGMVNFRKAFWGNYRTSVGLFYEGRTGKPYSWTFNNDMNGDGVTGNDLMYIPSKPGSGEVIFKGDTATSRVNEDKFWAVVEGSRALRNAKGSVVSRNTAFAPWTNSFDMRIAQELPSFFSGHKATFTFDIFNVGNLLNKRWGRVYDISYQGSSTSGLGGANARSFVDYAGIDASGKYIYKVRDNLEAYNLKTDANVSQWALQATLKYEF</sequence>
<evidence type="ECO:0000256" key="7">
    <source>
        <dbReference type="SAM" id="SignalP"/>
    </source>
</evidence>
<dbReference type="GO" id="GO:0030246">
    <property type="term" value="F:carbohydrate binding"/>
    <property type="evidence" value="ECO:0007669"/>
    <property type="project" value="InterPro"/>
</dbReference>
<feature type="domain" description="TonB-dependent transporter Oar-like beta-barrel" evidence="8">
    <location>
        <begin position="246"/>
        <end position="1075"/>
    </location>
</feature>
<dbReference type="InterPro" id="IPR036942">
    <property type="entry name" value="Beta-barrel_TonB_sf"/>
</dbReference>
<evidence type="ECO:0000259" key="8">
    <source>
        <dbReference type="Pfam" id="PF25183"/>
    </source>
</evidence>
<evidence type="ECO:0000256" key="5">
    <source>
        <dbReference type="ARBA" id="ARBA00023136"/>
    </source>
</evidence>
<dbReference type="SUPFAM" id="SSF56935">
    <property type="entry name" value="Porins"/>
    <property type="match status" value="1"/>
</dbReference>
<evidence type="ECO:0000256" key="4">
    <source>
        <dbReference type="ARBA" id="ARBA00022692"/>
    </source>
</evidence>
<dbReference type="Gene3D" id="2.40.170.20">
    <property type="entry name" value="TonB-dependent receptor, beta-barrel domain"/>
    <property type="match status" value="1"/>
</dbReference>
<accession>A0A6N9HIM2</accession>
<keyword evidence="2" id="KW-0813">Transport</keyword>
<comment type="subcellular location">
    <subcellularLocation>
        <location evidence="1">Cell outer membrane</location>
        <topology evidence="1">Multi-pass membrane protein</topology>
    </subcellularLocation>
</comment>
<dbReference type="GO" id="GO:0044718">
    <property type="term" value="P:siderophore transmembrane transport"/>
    <property type="evidence" value="ECO:0007669"/>
    <property type="project" value="TreeGrafter"/>
</dbReference>
<dbReference type="Gene3D" id="2.60.40.1120">
    <property type="entry name" value="Carboxypeptidase-like, regulatory domain"/>
    <property type="match status" value="1"/>
</dbReference>
<dbReference type="EMBL" id="WWCJ01000010">
    <property type="protein sequence ID" value="MYN03414.1"/>
    <property type="molecule type" value="Genomic_DNA"/>
</dbReference>
<evidence type="ECO:0000256" key="3">
    <source>
        <dbReference type="ARBA" id="ARBA00022452"/>
    </source>
</evidence>
<dbReference type="RefSeq" id="WP_161026394.1">
    <property type="nucleotide sequence ID" value="NZ_WWCJ01000010.1"/>
</dbReference>
<reference evidence="9 10" key="1">
    <citation type="submission" date="2019-12" db="EMBL/GenBank/DDBJ databases">
        <title>Novel species isolated from a subtropical stream in China.</title>
        <authorList>
            <person name="Lu H."/>
        </authorList>
    </citation>
    <scope>NUCLEOTIDE SEQUENCE [LARGE SCALE GENOMIC DNA]</scope>
    <source>
        <strain evidence="9 10">DS3</strain>
    </source>
</reference>
<evidence type="ECO:0000256" key="2">
    <source>
        <dbReference type="ARBA" id="ARBA00022448"/>
    </source>
</evidence>
<dbReference type="InterPro" id="IPR039426">
    <property type="entry name" value="TonB-dep_rcpt-like"/>
</dbReference>
<name>A0A6N9HIM2_9BURK</name>
<comment type="caution">
    <text evidence="9">The sequence shown here is derived from an EMBL/GenBank/DDBJ whole genome shotgun (WGS) entry which is preliminary data.</text>
</comment>
<gene>
    <name evidence="9" type="ORF">GTP41_15060</name>
</gene>
<protein>
    <submittedName>
        <fullName evidence="9">Oar protein</fullName>
    </submittedName>
</protein>
<keyword evidence="6" id="KW-0998">Cell outer membrane</keyword>